<name>A0A4P9C8Z9_EUBML</name>
<dbReference type="RefSeq" id="WP_058693217.1">
    <property type="nucleotide sequence ID" value="NZ_CP029487.1"/>
</dbReference>
<dbReference type="Gene3D" id="1.10.10.10">
    <property type="entry name" value="Winged helix-like DNA-binding domain superfamily/Winged helix DNA-binding domain"/>
    <property type="match status" value="1"/>
</dbReference>
<dbReference type="InterPro" id="IPR005149">
    <property type="entry name" value="Tscrpt_reg_PadR_N"/>
</dbReference>
<dbReference type="SUPFAM" id="SSF46785">
    <property type="entry name" value="Winged helix' DNA-binding domain"/>
    <property type="match status" value="1"/>
</dbReference>
<evidence type="ECO:0000313" key="3">
    <source>
        <dbReference type="Proteomes" id="UP000218387"/>
    </source>
</evidence>
<evidence type="ECO:0000259" key="1">
    <source>
        <dbReference type="Pfam" id="PF03551"/>
    </source>
</evidence>
<dbReference type="EMBL" id="CP029487">
    <property type="protein sequence ID" value="QCT72010.1"/>
    <property type="molecule type" value="Genomic_DNA"/>
</dbReference>
<reference evidence="2 3" key="1">
    <citation type="submission" date="2018-05" db="EMBL/GenBank/DDBJ databases">
        <title>Genome comparison of Eubacterium sp.</title>
        <authorList>
            <person name="Feng Y."/>
            <person name="Sanchez-Andrea I."/>
            <person name="Stams A.J.M."/>
            <person name="De Vos W.M."/>
        </authorList>
    </citation>
    <scope>NUCLEOTIDE SEQUENCE [LARGE SCALE GENOMIC DNA]</scope>
    <source>
        <strain evidence="2 3">YI</strain>
    </source>
</reference>
<dbReference type="InterPro" id="IPR036390">
    <property type="entry name" value="WH_DNA-bd_sf"/>
</dbReference>
<accession>A0A4P9C8Z9</accession>
<keyword evidence="3" id="KW-1185">Reference proteome</keyword>
<sequence length="128" mass="14435">MKSIKRVCACKGGTLTRFIQPVILTILSEQDDHGYSILSKLSGTYLWKDKKPDASGLYRTLKNMEQQGLIISHIDIADNENMGKRVFSITSAGLECMMHWKETLEDYQKGIDEIIAGIEEAAVKRKLD</sequence>
<dbReference type="InterPro" id="IPR036388">
    <property type="entry name" value="WH-like_DNA-bd_sf"/>
</dbReference>
<dbReference type="PANTHER" id="PTHR43252:SF2">
    <property type="entry name" value="TRANSCRIPTION REGULATOR, PADR-LIKE FAMILY"/>
    <property type="match status" value="1"/>
</dbReference>
<proteinExistence type="predicted"/>
<protein>
    <submittedName>
        <fullName evidence="2">Transcriptional regulator</fullName>
    </submittedName>
</protein>
<dbReference type="PANTHER" id="PTHR43252">
    <property type="entry name" value="TRANSCRIPTIONAL REGULATOR YQJI"/>
    <property type="match status" value="1"/>
</dbReference>
<feature type="domain" description="Transcription regulator PadR N-terminal" evidence="1">
    <location>
        <begin position="23"/>
        <end position="94"/>
    </location>
</feature>
<dbReference type="Pfam" id="PF03551">
    <property type="entry name" value="PadR"/>
    <property type="match status" value="1"/>
</dbReference>
<organism evidence="2 3">
    <name type="scientific">Eubacterium maltosivorans</name>
    <dbReference type="NCBI Taxonomy" id="2041044"/>
    <lineage>
        <taxon>Bacteria</taxon>
        <taxon>Bacillati</taxon>
        <taxon>Bacillota</taxon>
        <taxon>Clostridia</taxon>
        <taxon>Eubacteriales</taxon>
        <taxon>Eubacteriaceae</taxon>
        <taxon>Eubacterium</taxon>
    </lineage>
</organism>
<dbReference type="KEGG" id="emt:CPZ25_011960"/>
<dbReference type="Proteomes" id="UP000218387">
    <property type="component" value="Chromosome"/>
</dbReference>
<gene>
    <name evidence="2" type="ORF">CPZ25_011960</name>
</gene>
<dbReference type="AlphaFoldDB" id="A0A4P9C8Z9"/>
<evidence type="ECO:0000313" key="2">
    <source>
        <dbReference type="EMBL" id="QCT72010.1"/>
    </source>
</evidence>